<proteinExistence type="predicted"/>
<reference evidence="1 2" key="1">
    <citation type="journal article" date="2020" name="Cell">
        <title>Large-Scale Comparative Analyses of Tick Genomes Elucidate Their Genetic Diversity and Vector Capacities.</title>
        <authorList>
            <consortium name="Tick Genome and Microbiome Consortium (TIGMIC)"/>
            <person name="Jia N."/>
            <person name="Wang J."/>
            <person name="Shi W."/>
            <person name="Du L."/>
            <person name="Sun Y."/>
            <person name="Zhan W."/>
            <person name="Jiang J.F."/>
            <person name="Wang Q."/>
            <person name="Zhang B."/>
            <person name="Ji P."/>
            <person name="Bell-Sakyi L."/>
            <person name="Cui X.M."/>
            <person name="Yuan T.T."/>
            <person name="Jiang B.G."/>
            <person name="Yang W.F."/>
            <person name="Lam T.T."/>
            <person name="Chang Q.C."/>
            <person name="Ding S.J."/>
            <person name="Wang X.J."/>
            <person name="Zhu J.G."/>
            <person name="Ruan X.D."/>
            <person name="Zhao L."/>
            <person name="Wei J.T."/>
            <person name="Ye R.Z."/>
            <person name="Que T.C."/>
            <person name="Du C.H."/>
            <person name="Zhou Y.H."/>
            <person name="Cheng J.X."/>
            <person name="Dai P.F."/>
            <person name="Guo W.B."/>
            <person name="Han X.H."/>
            <person name="Huang E.J."/>
            <person name="Li L.F."/>
            <person name="Wei W."/>
            <person name="Gao Y.C."/>
            <person name="Liu J.Z."/>
            <person name="Shao H.Z."/>
            <person name="Wang X."/>
            <person name="Wang C.C."/>
            <person name="Yang T.C."/>
            <person name="Huo Q.B."/>
            <person name="Li W."/>
            <person name="Chen H.Y."/>
            <person name="Chen S.E."/>
            <person name="Zhou L.G."/>
            <person name="Ni X.B."/>
            <person name="Tian J.H."/>
            <person name="Sheng Y."/>
            <person name="Liu T."/>
            <person name="Pan Y.S."/>
            <person name="Xia L.Y."/>
            <person name="Li J."/>
            <person name="Zhao F."/>
            <person name="Cao W.C."/>
        </authorList>
    </citation>
    <scope>NUCLEOTIDE SEQUENCE [LARGE SCALE GENOMIC DNA]</scope>
    <source>
        <strain evidence="1">Iper-2018</strain>
    </source>
</reference>
<gene>
    <name evidence="1" type="ORF">HPB47_010387</name>
</gene>
<keyword evidence="2" id="KW-1185">Reference proteome</keyword>
<dbReference type="Proteomes" id="UP000805193">
    <property type="component" value="Unassembled WGS sequence"/>
</dbReference>
<organism evidence="1 2">
    <name type="scientific">Ixodes persulcatus</name>
    <name type="common">Taiga tick</name>
    <dbReference type="NCBI Taxonomy" id="34615"/>
    <lineage>
        <taxon>Eukaryota</taxon>
        <taxon>Metazoa</taxon>
        <taxon>Ecdysozoa</taxon>
        <taxon>Arthropoda</taxon>
        <taxon>Chelicerata</taxon>
        <taxon>Arachnida</taxon>
        <taxon>Acari</taxon>
        <taxon>Parasitiformes</taxon>
        <taxon>Ixodida</taxon>
        <taxon>Ixodoidea</taxon>
        <taxon>Ixodidae</taxon>
        <taxon>Ixodinae</taxon>
        <taxon>Ixodes</taxon>
    </lineage>
</organism>
<evidence type="ECO:0000313" key="2">
    <source>
        <dbReference type="Proteomes" id="UP000805193"/>
    </source>
</evidence>
<evidence type="ECO:0000313" key="1">
    <source>
        <dbReference type="EMBL" id="KAG0412467.1"/>
    </source>
</evidence>
<comment type="caution">
    <text evidence="1">The sequence shown here is derived from an EMBL/GenBank/DDBJ whole genome shotgun (WGS) entry which is preliminary data.</text>
</comment>
<dbReference type="EMBL" id="JABSTQ010011344">
    <property type="protein sequence ID" value="KAG0412467.1"/>
    <property type="molecule type" value="Genomic_DNA"/>
</dbReference>
<accession>A0AC60NZF6</accession>
<name>A0AC60NZF6_IXOPE</name>
<sequence length="289" mass="32913">MLRRNEAKDARMERLKQKRTTLRSLVRKSISDINASIENHEDELSAPQLQLNNLDAAIEPLVPDGDEEQNYVRTIMNQRTGRQLLKNQPHRKIHSHSARTIEHNDRIVTYIANLSQEVEKPYEQGPKQIKRGQKEHQDIPCYFKRPKLEQNGGHEEPSHVFNLTGEANTPVGEEDITIYPFGGAGNIIKETAFRWTLQVAIPHASSTAAVLEAGMSKNTCLQSTELRSSWESNSMGIIEPNLSPKEAHREVIKTFISSNSLIDNRYKVASPWKPMNRQLADNKVVSRKH</sequence>
<protein>
    <submittedName>
        <fullName evidence="1">Uncharacterized protein</fullName>
    </submittedName>
</protein>